<feature type="region of interest" description="Disordered" evidence="1">
    <location>
        <begin position="50"/>
        <end position="69"/>
    </location>
</feature>
<dbReference type="Proteomes" id="UP001189429">
    <property type="component" value="Unassembled WGS sequence"/>
</dbReference>
<accession>A0ABN9TGZ2</accession>
<evidence type="ECO:0000256" key="1">
    <source>
        <dbReference type="SAM" id="MobiDB-lite"/>
    </source>
</evidence>
<evidence type="ECO:0000313" key="2">
    <source>
        <dbReference type="EMBL" id="CAK0844855.1"/>
    </source>
</evidence>
<organism evidence="2 3">
    <name type="scientific">Prorocentrum cordatum</name>
    <dbReference type="NCBI Taxonomy" id="2364126"/>
    <lineage>
        <taxon>Eukaryota</taxon>
        <taxon>Sar</taxon>
        <taxon>Alveolata</taxon>
        <taxon>Dinophyceae</taxon>
        <taxon>Prorocentrales</taxon>
        <taxon>Prorocentraceae</taxon>
        <taxon>Prorocentrum</taxon>
    </lineage>
</organism>
<dbReference type="EMBL" id="CAUYUJ010014697">
    <property type="protein sequence ID" value="CAK0844855.1"/>
    <property type="molecule type" value="Genomic_DNA"/>
</dbReference>
<comment type="caution">
    <text evidence="2">The sequence shown here is derived from an EMBL/GenBank/DDBJ whole genome shotgun (WGS) entry which is preliminary data.</text>
</comment>
<proteinExistence type="predicted"/>
<feature type="compositionally biased region" description="Acidic residues" evidence="1">
    <location>
        <begin position="21"/>
        <end position="32"/>
    </location>
</feature>
<protein>
    <submittedName>
        <fullName evidence="2">Uncharacterized protein</fullName>
    </submittedName>
</protein>
<evidence type="ECO:0000313" key="3">
    <source>
        <dbReference type="Proteomes" id="UP001189429"/>
    </source>
</evidence>
<sequence length="161" mass="17846">AAWRPAQSGPRLDALGVPAEREEEEEEEEEEEAQRGRRRWRCGLTRRPGLTAGWRPGAGSRSPARGLAPSSAVCRWPGQWRLWSRTRLSQSSGICRETLVMPMVARLRSTAFVVTKGVAIQGRSMTQSLAMDGHLKCLVLPKVHMIGSLLVKSDVVNIFTI</sequence>
<keyword evidence="3" id="KW-1185">Reference proteome</keyword>
<gene>
    <name evidence="2" type="ORF">PCOR1329_LOCUS38829</name>
</gene>
<feature type="region of interest" description="Disordered" evidence="1">
    <location>
        <begin position="1"/>
        <end position="38"/>
    </location>
</feature>
<name>A0ABN9TGZ2_9DINO</name>
<feature type="non-terminal residue" evidence="2">
    <location>
        <position position="1"/>
    </location>
</feature>
<reference evidence="2" key="1">
    <citation type="submission" date="2023-10" db="EMBL/GenBank/DDBJ databases">
        <authorList>
            <person name="Chen Y."/>
            <person name="Shah S."/>
            <person name="Dougan E. K."/>
            <person name="Thang M."/>
            <person name="Chan C."/>
        </authorList>
    </citation>
    <scope>NUCLEOTIDE SEQUENCE [LARGE SCALE GENOMIC DNA]</scope>
</reference>